<feature type="compositionally biased region" description="Acidic residues" evidence="1">
    <location>
        <begin position="114"/>
        <end position="131"/>
    </location>
</feature>
<name>C5LZE7_PERM5</name>
<evidence type="ECO:0000259" key="2">
    <source>
        <dbReference type="PROSITE" id="PS51698"/>
    </source>
</evidence>
<dbReference type="Gene3D" id="3.30.40.10">
    <property type="entry name" value="Zinc/RING finger domain, C3HC4 (zinc finger)"/>
    <property type="match status" value="1"/>
</dbReference>
<evidence type="ECO:0000313" key="3">
    <source>
        <dbReference type="EMBL" id="EEQ97941.1"/>
    </source>
</evidence>
<dbReference type="GO" id="GO:0004842">
    <property type="term" value="F:ubiquitin-protein transferase activity"/>
    <property type="evidence" value="ECO:0007669"/>
    <property type="project" value="InterPro"/>
</dbReference>
<dbReference type="CDD" id="cd16655">
    <property type="entry name" value="RING-Ubox_WDSUB1-like"/>
    <property type="match status" value="1"/>
</dbReference>
<dbReference type="PANTHER" id="PTHR46573">
    <property type="entry name" value="WD REPEAT, SAM AND U-BOX DOMAIN-CONTAINING PROTEIN 1"/>
    <property type="match status" value="1"/>
</dbReference>
<evidence type="ECO:0000256" key="1">
    <source>
        <dbReference type="SAM" id="MobiDB-lite"/>
    </source>
</evidence>
<feature type="compositionally biased region" description="Pro residues" evidence="1">
    <location>
        <begin position="71"/>
        <end position="81"/>
    </location>
</feature>
<evidence type="ECO:0000313" key="4">
    <source>
        <dbReference type="Proteomes" id="UP000007800"/>
    </source>
</evidence>
<dbReference type="SMART" id="SM00504">
    <property type="entry name" value="Ubox"/>
    <property type="match status" value="1"/>
</dbReference>
<accession>C5LZE7</accession>
<feature type="compositionally biased region" description="Acidic residues" evidence="1">
    <location>
        <begin position="222"/>
        <end position="236"/>
    </location>
</feature>
<dbReference type="RefSeq" id="XP_002765224.1">
    <property type="nucleotide sequence ID" value="XM_002765178.1"/>
</dbReference>
<feature type="region of interest" description="Disordered" evidence="1">
    <location>
        <begin position="15"/>
        <end position="153"/>
    </location>
</feature>
<dbReference type="InterPro" id="IPR013083">
    <property type="entry name" value="Znf_RING/FYVE/PHD"/>
</dbReference>
<feature type="compositionally biased region" description="Low complexity" evidence="1">
    <location>
        <begin position="103"/>
        <end position="113"/>
    </location>
</feature>
<dbReference type="InterPro" id="IPR003613">
    <property type="entry name" value="Ubox_domain"/>
</dbReference>
<feature type="compositionally biased region" description="Pro residues" evidence="1">
    <location>
        <begin position="269"/>
        <end position="283"/>
    </location>
</feature>
<dbReference type="Proteomes" id="UP000007800">
    <property type="component" value="Unassembled WGS sequence"/>
</dbReference>
<dbReference type="Pfam" id="PF04564">
    <property type="entry name" value="U-box"/>
    <property type="match status" value="1"/>
</dbReference>
<dbReference type="OrthoDB" id="449268at2759"/>
<dbReference type="GO" id="GO:0016567">
    <property type="term" value="P:protein ubiquitination"/>
    <property type="evidence" value="ECO:0007669"/>
    <property type="project" value="InterPro"/>
</dbReference>
<protein>
    <recommendedName>
        <fullName evidence="2">U-box domain-containing protein</fullName>
    </recommendedName>
</protein>
<dbReference type="PANTHER" id="PTHR46573:SF1">
    <property type="entry name" value="WD REPEAT, SAM AND U-BOX DOMAIN-CONTAINING PROTEIN 1"/>
    <property type="match status" value="1"/>
</dbReference>
<feature type="region of interest" description="Disordered" evidence="1">
    <location>
        <begin position="264"/>
        <end position="286"/>
    </location>
</feature>
<dbReference type="PROSITE" id="PS51698">
    <property type="entry name" value="U_BOX"/>
    <property type="match status" value="1"/>
</dbReference>
<keyword evidence="4" id="KW-1185">Reference proteome</keyword>
<dbReference type="GeneID" id="9037755"/>
<feature type="region of interest" description="Disordered" evidence="1">
    <location>
        <begin position="170"/>
        <end position="242"/>
    </location>
</feature>
<sequence length="390" mass="44923">MSWGAVYSDVNHRWEATWEASMSSDDESWEEWEEEEETDDEEEDDDNRNVMLRPPRRAIPPERWMRGRMMMPPPPSPPPGRPQSVPSSSDDDDSDYASPPSPSRWWCRPSYTEDTTDESVQEDEEEEEDDDRSPSPPRQRRRIYSPPSPQVHHIREFSPELWRLAAVVARGDSPHRESDRGWNPQPRNGRMHERSPSIRDSSPDMPQRQQWGYESGGNISDDSSEYDDSFSDDSSLDDSPRQLQEGWRAPAPAIHIEISREGFQRIGPHPLPPSRYPPSPSPPTTTTTTAIIVEWPPMLPEITEDRMKRLCEDRGLDPDTFMCPITRAPLRCPAVACDGHTYERGAIHRWLARNDKSPVTGSRMMTRLVPNVSLRTLMYSLFFDDNNNNN</sequence>
<dbReference type="EMBL" id="GG686856">
    <property type="protein sequence ID" value="EEQ97941.1"/>
    <property type="molecule type" value="Genomic_DNA"/>
</dbReference>
<organism evidence="4">
    <name type="scientific">Perkinsus marinus (strain ATCC 50983 / TXsc)</name>
    <dbReference type="NCBI Taxonomy" id="423536"/>
    <lineage>
        <taxon>Eukaryota</taxon>
        <taxon>Sar</taxon>
        <taxon>Alveolata</taxon>
        <taxon>Perkinsozoa</taxon>
        <taxon>Perkinsea</taxon>
        <taxon>Perkinsida</taxon>
        <taxon>Perkinsidae</taxon>
        <taxon>Perkinsus</taxon>
    </lineage>
</organism>
<reference evidence="3 4" key="1">
    <citation type="submission" date="2008-07" db="EMBL/GenBank/DDBJ databases">
        <authorList>
            <person name="El-Sayed N."/>
            <person name="Caler E."/>
            <person name="Inman J."/>
            <person name="Amedeo P."/>
            <person name="Hass B."/>
            <person name="Wortman J."/>
        </authorList>
    </citation>
    <scope>NUCLEOTIDE SEQUENCE [LARGE SCALE GENOMIC DNA]</scope>
    <source>
        <strain evidence="4">ATCC 50983 / TXsc</strain>
    </source>
</reference>
<dbReference type="AlphaFoldDB" id="C5LZE7"/>
<dbReference type="InterPro" id="IPR052085">
    <property type="entry name" value="WD-SAM-U-box"/>
</dbReference>
<feature type="compositionally biased region" description="Acidic residues" evidence="1">
    <location>
        <begin position="24"/>
        <end position="46"/>
    </location>
</feature>
<dbReference type="SUPFAM" id="SSF57850">
    <property type="entry name" value="RING/U-box"/>
    <property type="match status" value="1"/>
</dbReference>
<dbReference type="InParanoid" id="C5LZE7"/>
<feature type="domain" description="U-box" evidence="2">
    <location>
        <begin position="316"/>
        <end position="388"/>
    </location>
</feature>
<proteinExistence type="predicted"/>
<gene>
    <name evidence="3" type="ORF">Pmar_PMAR025568</name>
</gene>